<keyword evidence="2" id="KW-1185">Reference proteome</keyword>
<evidence type="ECO:0000313" key="1">
    <source>
        <dbReference type="EMBL" id="KIO12216.1"/>
    </source>
</evidence>
<reference evidence="1 2" key="1">
    <citation type="submission" date="2014-04" db="EMBL/GenBank/DDBJ databases">
        <authorList>
            <consortium name="DOE Joint Genome Institute"/>
            <person name="Kuo A."/>
            <person name="Kohler A."/>
            <person name="Costa M.D."/>
            <person name="Nagy L.G."/>
            <person name="Floudas D."/>
            <person name="Copeland A."/>
            <person name="Barry K.W."/>
            <person name="Cichocki N."/>
            <person name="Veneault-Fourrey C."/>
            <person name="LaButti K."/>
            <person name="Lindquist E.A."/>
            <person name="Lipzen A."/>
            <person name="Lundell T."/>
            <person name="Morin E."/>
            <person name="Murat C."/>
            <person name="Sun H."/>
            <person name="Tunlid A."/>
            <person name="Henrissat B."/>
            <person name="Grigoriev I.V."/>
            <person name="Hibbett D.S."/>
            <person name="Martin F."/>
            <person name="Nordberg H.P."/>
            <person name="Cantor M.N."/>
            <person name="Hua S.X."/>
        </authorList>
    </citation>
    <scope>NUCLEOTIDE SEQUENCE [LARGE SCALE GENOMIC DNA]</scope>
    <source>
        <strain evidence="1 2">Marx 270</strain>
    </source>
</reference>
<dbReference type="AlphaFoldDB" id="A0A0C3PSR7"/>
<organism evidence="1 2">
    <name type="scientific">Pisolithus tinctorius Marx 270</name>
    <dbReference type="NCBI Taxonomy" id="870435"/>
    <lineage>
        <taxon>Eukaryota</taxon>
        <taxon>Fungi</taxon>
        <taxon>Dikarya</taxon>
        <taxon>Basidiomycota</taxon>
        <taxon>Agaricomycotina</taxon>
        <taxon>Agaricomycetes</taxon>
        <taxon>Agaricomycetidae</taxon>
        <taxon>Boletales</taxon>
        <taxon>Sclerodermatineae</taxon>
        <taxon>Pisolithaceae</taxon>
        <taxon>Pisolithus</taxon>
    </lineage>
</organism>
<dbReference type="InParanoid" id="A0A0C3PSR7"/>
<proteinExistence type="predicted"/>
<dbReference type="EMBL" id="KN831948">
    <property type="protein sequence ID" value="KIO12216.1"/>
    <property type="molecule type" value="Genomic_DNA"/>
</dbReference>
<sequence length="76" mass="8534">MRHTALHLVHILKAYLNSYSTQDSPRLVTLRSSPVSQRSPLIWKQPIQGATQACLDSLQDNLINSTSPALHISKRE</sequence>
<gene>
    <name evidence="1" type="ORF">M404DRAFT_994168</name>
</gene>
<name>A0A0C3PSR7_PISTI</name>
<dbReference type="HOGENOM" id="CLU_2655508_0_0_1"/>
<evidence type="ECO:0000313" key="2">
    <source>
        <dbReference type="Proteomes" id="UP000054217"/>
    </source>
</evidence>
<protein>
    <submittedName>
        <fullName evidence="1">Uncharacterized protein</fullName>
    </submittedName>
</protein>
<dbReference type="Proteomes" id="UP000054217">
    <property type="component" value="Unassembled WGS sequence"/>
</dbReference>
<reference evidence="2" key="2">
    <citation type="submission" date="2015-01" db="EMBL/GenBank/DDBJ databases">
        <title>Evolutionary Origins and Diversification of the Mycorrhizal Mutualists.</title>
        <authorList>
            <consortium name="DOE Joint Genome Institute"/>
            <consortium name="Mycorrhizal Genomics Consortium"/>
            <person name="Kohler A."/>
            <person name="Kuo A."/>
            <person name="Nagy L.G."/>
            <person name="Floudas D."/>
            <person name="Copeland A."/>
            <person name="Barry K.W."/>
            <person name="Cichocki N."/>
            <person name="Veneault-Fourrey C."/>
            <person name="LaButti K."/>
            <person name="Lindquist E.A."/>
            <person name="Lipzen A."/>
            <person name="Lundell T."/>
            <person name="Morin E."/>
            <person name="Murat C."/>
            <person name="Riley R."/>
            <person name="Ohm R."/>
            <person name="Sun H."/>
            <person name="Tunlid A."/>
            <person name="Henrissat B."/>
            <person name="Grigoriev I.V."/>
            <person name="Hibbett D.S."/>
            <person name="Martin F."/>
        </authorList>
    </citation>
    <scope>NUCLEOTIDE SEQUENCE [LARGE SCALE GENOMIC DNA]</scope>
    <source>
        <strain evidence="2">Marx 270</strain>
    </source>
</reference>
<accession>A0A0C3PSR7</accession>